<evidence type="ECO:0000256" key="4">
    <source>
        <dbReference type="RuleBase" id="RU364035"/>
    </source>
</evidence>
<keyword evidence="4" id="KW-0509">mRNA transport</keyword>
<dbReference type="AlphaFoldDB" id="A0A165FGP8"/>
<evidence type="ECO:0000256" key="2">
    <source>
        <dbReference type="ARBA" id="ARBA00010186"/>
    </source>
</evidence>
<dbReference type="InParanoid" id="A0A165FGP8"/>
<evidence type="ECO:0000256" key="1">
    <source>
        <dbReference type="ARBA" id="ARBA00004259"/>
    </source>
</evidence>
<dbReference type="RefSeq" id="XP_040766683.1">
    <property type="nucleotide sequence ID" value="XM_040908377.1"/>
</dbReference>
<keyword evidence="6" id="KW-1185">Reference proteome</keyword>
<evidence type="ECO:0000313" key="5">
    <source>
        <dbReference type="EMBL" id="KZT08943.1"/>
    </source>
</evidence>
<proteinExistence type="inferred from homology"/>
<dbReference type="Proteomes" id="UP000076871">
    <property type="component" value="Unassembled WGS sequence"/>
</dbReference>
<evidence type="ECO:0000313" key="6">
    <source>
        <dbReference type="Proteomes" id="UP000076871"/>
    </source>
</evidence>
<dbReference type="GO" id="GO:0016973">
    <property type="term" value="P:poly(A)+ mRNA export from nucleus"/>
    <property type="evidence" value="ECO:0007669"/>
    <property type="project" value="TreeGrafter"/>
</dbReference>
<protein>
    <recommendedName>
        <fullName evidence="4">Nuclear pore protein</fullName>
    </recommendedName>
</protein>
<name>A0A165FGP8_9APHY</name>
<keyword evidence="4" id="KW-0472">Membrane</keyword>
<accession>A0A165FGP8</accession>
<dbReference type="OrthoDB" id="1918363at2759"/>
<evidence type="ECO:0000256" key="3">
    <source>
        <dbReference type="ARBA" id="ARBA00023242"/>
    </source>
</evidence>
<dbReference type="GO" id="GO:0017056">
    <property type="term" value="F:structural constituent of nuclear pore"/>
    <property type="evidence" value="ECO:0007669"/>
    <property type="project" value="InterPro"/>
</dbReference>
<dbReference type="GO" id="GO:0005643">
    <property type="term" value="C:nuclear pore"/>
    <property type="evidence" value="ECO:0007669"/>
    <property type="project" value="UniProtKB-SubCell"/>
</dbReference>
<comment type="subcellular location">
    <subcellularLocation>
        <location evidence="1">Nucleus envelope</location>
    </subcellularLocation>
    <subcellularLocation>
        <location evidence="4">Nucleus</location>
        <location evidence="4">Nuclear pore complex</location>
    </subcellularLocation>
</comment>
<organism evidence="5 6">
    <name type="scientific">Laetiporus sulphureus 93-53</name>
    <dbReference type="NCBI Taxonomy" id="1314785"/>
    <lineage>
        <taxon>Eukaryota</taxon>
        <taxon>Fungi</taxon>
        <taxon>Dikarya</taxon>
        <taxon>Basidiomycota</taxon>
        <taxon>Agaricomycotina</taxon>
        <taxon>Agaricomycetes</taxon>
        <taxon>Polyporales</taxon>
        <taxon>Laetiporus</taxon>
    </lineage>
</organism>
<keyword evidence="4" id="KW-0813">Transport</keyword>
<dbReference type="InterPro" id="IPR007231">
    <property type="entry name" value="Nucleoporin_int_Nup93/Nic96"/>
</dbReference>
<keyword evidence="3 4" id="KW-0539">Nucleus</keyword>
<dbReference type="PANTHER" id="PTHR11225:SF4">
    <property type="entry name" value="NUCLEAR PORE COMPLEX PROTEIN NUP93"/>
    <property type="match status" value="1"/>
</dbReference>
<dbReference type="FunCoup" id="A0A165FGP8">
    <property type="interactions" value="1062"/>
</dbReference>
<keyword evidence="4" id="KW-0811">Translocation</keyword>
<dbReference type="STRING" id="1314785.A0A165FGP8"/>
<dbReference type="GeneID" id="63825406"/>
<reference evidence="5 6" key="1">
    <citation type="journal article" date="2016" name="Mol. Biol. Evol.">
        <title>Comparative Genomics of Early-Diverging Mushroom-Forming Fungi Provides Insights into the Origins of Lignocellulose Decay Capabilities.</title>
        <authorList>
            <person name="Nagy L.G."/>
            <person name="Riley R."/>
            <person name="Tritt A."/>
            <person name="Adam C."/>
            <person name="Daum C."/>
            <person name="Floudas D."/>
            <person name="Sun H."/>
            <person name="Yadav J.S."/>
            <person name="Pangilinan J."/>
            <person name="Larsson K.H."/>
            <person name="Matsuura K."/>
            <person name="Barry K."/>
            <person name="Labutti K."/>
            <person name="Kuo R."/>
            <person name="Ohm R.A."/>
            <person name="Bhattacharya S.S."/>
            <person name="Shirouzu T."/>
            <person name="Yoshinaga Y."/>
            <person name="Martin F.M."/>
            <person name="Grigoriev I.V."/>
            <person name="Hibbett D.S."/>
        </authorList>
    </citation>
    <scope>NUCLEOTIDE SEQUENCE [LARGE SCALE GENOMIC DNA]</scope>
    <source>
        <strain evidence="5 6">93-53</strain>
    </source>
</reference>
<gene>
    <name evidence="5" type="ORF">LAESUDRAFT_723241</name>
</gene>
<keyword evidence="4" id="KW-0906">Nuclear pore complex</keyword>
<dbReference type="Pfam" id="PF04097">
    <property type="entry name" value="Nic96"/>
    <property type="match status" value="1"/>
</dbReference>
<dbReference type="EMBL" id="KV427613">
    <property type="protein sequence ID" value="KZT08943.1"/>
    <property type="molecule type" value="Genomic_DNA"/>
</dbReference>
<comment type="similarity">
    <text evidence="2 4">Belongs to the nucleoporin interacting component (NIC) family.</text>
</comment>
<keyword evidence="4" id="KW-0653">Protein transport</keyword>
<sequence>MAADLSSLLSSSKALTSHLSRPDLPSVNLSLDQIEAQSRRLVARQPGTSTDQDRANYLLAQAHVDAPALGSSIAHLNTATTFTPLQALQDTDVAGYLRHAHEQNLVTTIEEGRMDTEKEFYRSLENQQQSDWEARKKRIFERLGSRVGGENRAVSELKKSTRGKNILAMSTAASVPSPQAQSKMMAYDRVIIELNNARRRGTSFPIVHALINASLSLNPNPRALQHTQNFHILAKITAEPPSLPPLEHAAAHVLNASIFERKYARAYLGDPEARKAVELRKQIARGAREALEEQYWDILERTIQARPLEAMLGGDPSMANKVRAFVLVRHYRNGEWADRIELIAGQPVWAKLFYLVRTGHTQEALEEAIKSQHAIELREAGFLSHFNTWIESPERRLPKPHRDQVHAAFNAHMLHSATTDPFKLALYKLMGKIDPARRSVQHVTVTTEDWLWFQLAMVDEAEHGGLRALAEVLLSYGEQQFNGAPGSKDARTGVWAGVLLMCGQFERAVAALWEHEETEVEAVHLAIALAYYGLLRVPSRAETSDVMPLTLSSNAPPALSLSTIIWRYVYRFVRTDAREALQYVYCVSLCSDQSEGTGQEQLETAWELVRRIIVLANAGAPWEELVGGFRPDGTPFEGIIKNGAPLLELQDPRQYNEQILIRAAKTSEQNDRIPEAIKLYNLAGDYNTVIGCLAQALGNTISQPSGDEKARAIERTAADVLRHYERTNRAPGKDRDAVIRLLRVREAMDAKDAGKVETALEIVESTDLIPLSGDVAKIQHRAEEFHDLPDALQRNLQTFLMLTMDILVSVHKKIKGSMVADVARQTTLAALRRKSRSLMIFAGILKYRMSPDVYQYLAKLDVEIAL</sequence>
<dbReference type="GO" id="GO:0006606">
    <property type="term" value="P:protein import into nucleus"/>
    <property type="evidence" value="ECO:0007669"/>
    <property type="project" value="TreeGrafter"/>
</dbReference>
<dbReference type="PANTHER" id="PTHR11225">
    <property type="entry name" value="NUCLEAR PORE COMPLEX PROTEIN NUP93 NUCLEOPORIN NUP93 DEAD EYE PROTEIN"/>
    <property type="match status" value="1"/>
</dbReference>